<dbReference type="Pfam" id="PF08641">
    <property type="entry name" value="Mis14"/>
    <property type="match status" value="1"/>
</dbReference>
<evidence type="ECO:0000313" key="3">
    <source>
        <dbReference type="Proteomes" id="UP000245956"/>
    </source>
</evidence>
<feature type="compositionally biased region" description="Basic and acidic residues" evidence="1">
    <location>
        <begin position="272"/>
        <end position="283"/>
    </location>
</feature>
<feature type="compositionally biased region" description="Low complexity" evidence="1">
    <location>
        <begin position="517"/>
        <end position="529"/>
    </location>
</feature>
<dbReference type="Proteomes" id="UP000245956">
    <property type="component" value="Unassembled WGS sequence"/>
</dbReference>
<dbReference type="PANTHER" id="PTHR31749">
    <property type="entry name" value="KINETOCHORE-ASSOCIATED PROTEIN NSL1 HOMOLOG"/>
    <property type="match status" value="1"/>
</dbReference>
<evidence type="ECO:0000256" key="1">
    <source>
        <dbReference type="SAM" id="MobiDB-lite"/>
    </source>
</evidence>
<evidence type="ECO:0008006" key="4">
    <source>
        <dbReference type="Google" id="ProtNLM"/>
    </source>
</evidence>
<sequence>MSSSITIPTGRSATAGYHSKAVDSSSGSSYSSSPSPSSPSSSPNAKMLQARRPSLLSSAISKQESTVINIGDPDGPPRLISYLSSSQGFAWNPEIFLPSYVDCDYEPLENHCEPVHEIVLSDEEPVVLTKLGAREGIYFCLTPLPLYFDPAFGECVGICEDASALLGLVDSYGVPGTGLALLFWTLLGRAGFLGRAGEAHMWQYDLRLVMDGRRVGSRLDLAPGMAMCPRIARLAPWKSTGAAAGRQGEQLEVRPWEETPWKVGIRGPQTMDRPDQDKFDHGRPSMRNRPARLGLCLGTSSTEHDSARPRRTGAFTLGHLASPGVQYAMPRNLAVVIAIASKQCALVLWTLQQGLPRLSYRRAASRFKQSVPGHAVERTQLDIHGSLHERDGACFGTFRGRLSRRYSGPSVDSRRAYAGHREFCDVMSPPCGKQFMHGAGFVKLAGKGAMHNPRRVLQRFQGQIRHQVEMLKTPATVQPQRKPLQPPARAAPQQPPDARASNRLPQLSPAPLQPTHRAPLQLRPNQRQQQRQHARVRSLTMATDPVVAQVQRKIELQAPEDLAYLLANVRRAAADRIDEAFPPVEGAARGEDRLRNQIETLVNEYIDKTFSLAAPNLSINGLPVPDNLVAGGASAQDLDDTAYEPFDTRKRQRIADRTAEEERLLEEVAALKRSVPAAAAAQQAARVREGLDRDEELLRRRVASSSAAAAAEDGPRIGALPRQDGVEAAFAGAVDALGRLKRDMPAVVAKMERARVAGEYVVTEGR</sequence>
<comment type="caution">
    <text evidence="2">The sequence shown here is derived from an EMBL/GenBank/DDBJ whole genome shotgun (WGS) entry which is preliminary data.</text>
</comment>
<dbReference type="PANTHER" id="PTHR31749:SF3">
    <property type="entry name" value="KINETOCHORE-ASSOCIATED PROTEIN NSL1 HOMOLOG"/>
    <property type="match status" value="1"/>
</dbReference>
<feature type="region of interest" description="Disordered" evidence="1">
    <location>
        <begin position="1"/>
        <end position="48"/>
    </location>
</feature>
<feature type="region of interest" description="Disordered" evidence="1">
    <location>
        <begin position="263"/>
        <end position="285"/>
    </location>
</feature>
<protein>
    <recommendedName>
        <fullName evidence="4">Kinetochore protein mis14</fullName>
    </recommendedName>
</protein>
<name>A0A2U3EC20_PURLI</name>
<dbReference type="GO" id="GO:0000070">
    <property type="term" value="P:mitotic sister chromatid segregation"/>
    <property type="evidence" value="ECO:0007669"/>
    <property type="project" value="InterPro"/>
</dbReference>
<organism evidence="2 3">
    <name type="scientific">Purpureocillium lilacinum</name>
    <name type="common">Paecilomyces lilacinus</name>
    <dbReference type="NCBI Taxonomy" id="33203"/>
    <lineage>
        <taxon>Eukaryota</taxon>
        <taxon>Fungi</taxon>
        <taxon>Dikarya</taxon>
        <taxon>Ascomycota</taxon>
        <taxon>Pezizomycotina</taxon>
        <taxon>Sordariomycetes</taxon>
        <taxon>Hypocreomycetidae</taxon>
        <taxon>Hypocreales</taxon>
        <taxon>Ophiocordycipitaceae</taxon>
        <taxon>Purpureocillium</taxon>
    </lineage>
</organism>
<proteinExistence type="predicted"/>
<accession>A0A2U3EC20</accession>
<feature type="region of interest" description="Disordered" evidence="1">
    <location>
        <begin position="475"/>
        <end position="539"/>
    </location>
</feature>
<dbReference type="EMBL" id="LCWV01000006">
    <property type="protein sequence ID" value="PWI72048.1"/>
    <property type="molecule type" value="Genomic_DNA"/>
</dbReference>
<gene>
    <name evidence="2" type="ORF">PCL_10671</name>
</gene>
<evidence type="ECO:0000313" key="2">
    <source>
        <dbReference type="EMBL" id="PWI72048.1"/>
    </source>
</evidence>
<dbReference type="InterPro" id="IPR013950">
    <property type="entry name" value="Mis14/Nsl1"/>
</dbReference>
<reference evidence="2 3" key="1">
    <citation type="journal article" date="2016" name="Front. Microbiol.">
        <title>Genome and transcriptome sequences reveal the specific parasitism of the nematophagous Purpureocillium lilacinum 36-1.</title>
        <authorList>
            <person name="Xie J."/>
            <person name="Li S."/>
            <person name="Mo C."/>
            <person name="Xiao X."/>
            <person name="Peng D."/>
            <person name="Wang G."/>
            <person name="Xiao Y."/>
        </authorList>
    </citation>
    <scope>NUCLEOTIDE SEQUENCE [LARGE SCALE GENOMIC DNA]</scope>
    <source>
        <strain evidence="2 3">36-1</strain>
    </source>
</reference>
<feature type="compositionally biased region" description="Low complexity" evidence="1">
    <location>
        <begin position="24"/>
        <end position="43"/>
    </location>
</feature>
<feature type="compositionally biased region" description="Polar residues" evidence="1">
    <location>
        <begin position="1"/>
        <end position="12"/>
    </location>
</feature>
<dbReference type="GO" id="GO:0000444">
    <property type="term" value="C:MIS12/MIND type complex"/>
    <property type="evidence" value="ECO:0007669"/>
    <property type="project" value="TreeGrafter"/>
</dbReference>
<feature type="compositionally biased region" description="Low complexity" evidence="1">
    <location>
        <begin position="478"/>
        <end position="499"/>
    </location>
</feature>
<dbReference type="AlphaFoldDB" id="A0A2U3EC20"/>